<dbReference type="InterPro" id="IPR036465">
    <property type="entry name" value="vWFA_dom_sf"/>
</dbReference>
<feature type="region of interest" description="Disordered" evidence="4">
    <location>
        <begin position="386"/>
        <end position="405"/>
    </location>
</feature>
<dbReference type="PROSITE" id="PS51468">
    <property type="entry name" value="VIT"/>
    <property type="match status" value="1"/>
</dbReference>
<feature type="chain" id="PRO_5045676203" evidence="6">
    <location>
        <begin position="42"/>
        <end position="803"/>
    </location>
</feature>
<reference evidence="9" key="1">
    <citation type="submission" date="2021-05" db="EMBL/GenBank/DDBJ databases">
        <title>Molecular characterization for Shewanella algae harboring chromosomal blaOXA-55-like strains isolated from clinical and environment sample.</title>
        <authorList>
            <person name="Ohama Y."/>
            <person name="Aoki K."/>
            <person name="Harada S."/>
            <person name="Moriya K."/>
            <person name="Ishii Y."/>
            <person name="Tateda K."/>
        </authorList>
    </citation>
    <scope>NUCLEOTIDE SEQUENCE</scope>
    <source>
        <strain evidence="9">JCM 11563</strain>
    </source>
</reference>
<keyword evidence="5" id="KW-0472">Membrane</keyword>
<dbReference type="Proteomes" id="UP000887104">
    <property type="component" value="Unassembled WGS sequence"/>
</dbReference>
<dbReference type="Gene3D" id="3.40.50.410">
    <property type="entry name" value="von Willebrand factor, type A domain"/>
    <property type="match status" value="1"/>
</dbReference>
<evidence type="ECO:0000256" key="6">
    <source>
        <dbReference type="SAM" id="SignalP"/>
    </source>
</evidence>
<evidence type="ECO:0000256" key="4">
    <source>
        <dbReference type="SAM" id="MobiDB-lite"/>
    </source>
</evidence>
<dbReference type="RefSeq" id="WP_220780190.1">
    <property type="nucleotide sequence ID" value="NZ_BPEY01000013.1"/>
</dbReference>
<keyword evidence="5" id="KW-0812">Transmembrane</keyword>
<proteinExistence type="predicted"/>
<keyword evidence="10" id="KW-1185">Reference proteome</keyword>
<evidence type="ECO:0000256" key="3">
    <source>
        <dbReference type="ARBA" id="ARBA00023088"/>
    </source>
</evidence>
<evidence type="ECO:0000256" key="2">
    <source>
        <dbReference type="ARBA" id="ARBA00022525"/>
    </source>
</evidence>
<evidence type="ECO:0000259" key="8">
    <source>
        <dbReference type="PROSITE" id="PS51468"/>
    </source>
</evidence>
<keyword evidence="2" id="KW-0964">Secreted</keyword>
<dbReference type="InterPro" id="IPR019931">
    <property type="entry name" value="LPXTG_anchor"/>
</dbReference>
<dbReference type="SMART" id="SM00327">
    <property type="entry name" value="VWA"/>
    <property type="match status" value="1"/>
</dbReference>
<dbReference type="Pfam" id="PF13768">
    <property type="entry name" value="VWA_3"/>
    <property type="match status" value="1"/>
</dbReference>
<gene>
    <name evidence="9" type="ORF">TUM4438_11080</name>
</gene>
<feature type="signal peptide" evidence="6">
    <location>
        <begin position="1"/>
        <end position="41"/>
    </location>
</feature>
<dbReference type="NCBIfam" id="TIGR03788">
    <property type="entry name" value="marine_srt_targ"/>
    <property type="match status" value="1"/>
</dbReference>
<protein>
    <submittedName>
        <fullName evidence="9">Marine proteobacterial sortase target protein</fullName>
    </submittedName>
</protein>
<dbReference type="SUPFAM" id="SSF53300">
    <property type="entry name" value="vWA-like"/>
    <property type="match status" value="1"/>
</dbReference>
<dbReference type="InterPro" id="IPR013694">
    <property type="entry name" value="VIT"/>
</dbReference>
<keyword evidence="5" id="KW-1133">Transmembrane helix</keyword>
<feature type="domain" description="VIT" evidence="8">
    <location>
        <begin position="70"/>
        <end position="198"/>
    </location>
</feature>
<evidence type="ECO:0000256" key="5">
    <source>
        <dbReference type="SAM" id="Phobius"/>
    </source>
</evidence>
<evidence type="ECO:0000259" key="7">
    <source>
        <dbReference type="PROSITE" id="PS50234"/>
    </source>
</evidence>
<dbReference type="InterPro" id="IPR002035">
    <property type="entry name" value="VWF_A"/>
</dbReference>
<sequence length="803" mass="87960">MTGLFTFKAKEPLTSNTMLKRAPITLSMLCLLFAANVSALATTPESIEDTTTAVNGVIAKPFNLDQIKQGSLVFENAQGELSLALPLQTIVSMHVSGWTNRVAVRHEFSNHSTQWVNGQYIFPLPNEAAVDTLKLYIGDRVIEGQIQPKKKAKAMFEQAKAQGKKASLLEQKRANIFKAEVANLAPNETLIVELSYQETLDYKDGEFSLRFPMVVAPRYTPEQTELNRQDHAQLNEAQALSQQIMKQIRPEEYQQYVAGLANTDNLSDRSLHQQVAAIGEVTRSSDIENADSENTVVIEVVFDAAMAVDNIVSPYHSVSINMVEDAAAKVTLQRDVKANRDFVLTWQPLQGSEPTAAVFTQQGKTHQVSPTGTAAKAPFVSGKLMSGEGVSSEAEPKVKNQPQQQEQDKYALVMLMPPQAGDKTYLSTPRELILVIDTSGSMSGDAIVQAKSALKHALAGLRSQDSFNILQFNSGVSKWSEQAMPATAANIGAAQRYIHALQANGGTEMALALDAALAQQSLLSHSSHPVKEQTLRQVLFITDGAVANESMLFTQIEDQLADSRLFTIGIGSAPNAHFMQRAAELGRGTYTYIGKLDEVNNKMVKLLEKIEKPQVTDVDLKFSDGSIPDYWPVRIPDLYAHEPILVAVRIPSFVDDDLLIQGFLAGQFWQHRLPLDSKGEAKGLDLVWARKQIAALELSKQGANKARIEKQITAVAMNFHIMSAYTSLVAVDITPAKPQGAVVLGAQVKQHLPHGWHSNLQGVTQTLPQTGTNSYVLLIFGGMLLLLAALYRLSFYRSDNSSI</sequence>
<keyword evidence="6" id="KW-0732">Signal</keyword>
<dbReference type="PROSITE" id="PS50234">
    <property type="entry name" value="VWFA"/>
    <property type="match status" value="1"/>
</dbReference>
<comment type="caution">
    <text evidence="9">The sequence shown here is derived from an EMBL/GenBank/DDBJ whole genome shotgun (WGS) entry which is preliminary data.</text>
</comment>
<organism evidence="9 10">
    <name type="scientific">Shewanella sairae</name>
    <dbReference type="NCBI Taxonomy" id="190310"/>
    <lineage>
        <taxon>Bacteria</taxon>
        <taxon>Pseudomonadati</taxon>
        <taxon>Pseudomonadota</taxon>
        <taxon>Gammaproteobacteria</taxon>
        <taxon>Alteromonadales</taxon>
        <taxon>Shewanellaceae</taxon>
        <taxon>Shewanella</taxon>
    </lineage>
</organism>
<dbReference type="PANTHER" id="PTHR45737">
    <property type="entry name" value="VON WILLEBRAND FACTOR A DOMAIN-CONTAINING PROTEIN 5A"/>
    <property type="match status" value="1"/>
</dbReference>
<dbReference type="NCBIfam" id="TIGR01167">
    <property type="entry name" value="LPXTG_anchor"/>
    <property type="match status" value="1"/>
</dbReference>
<evidence type="ECO:0000256" key="1">
    <source>
        <dbReference type="ARBA" id="ARBA00022512"/>
    </source>
</evidence>
<evidence type="ECO:0000313" key="9">
    <source>
        <dbReference type="EMBL" id="GIU43063.1"/>
    </source>
</evidence>
<dbReference type="EMBL" id="BPEY01000013">
    <property type="protein sequence ID" value="GIU43063.1"/>
    <property type="molecule type" value="Genomic_DNA"/>
</dbReference>
<feature type="transmembrane region" description="Helical" evidence="5">
    <location>
        <begin position="775"/>
        <end position="793"/>
    </location>
</feature>
<keyword evidence="3" id="KW-0572">Peptidoglycan-anchor</keyword>
<feature type="domain" description="VWFA" evidence="7">
    <location>
        <begin position="431"/>
        <end position="610"/>
    </location>
</feature>
<accession>A0ABQ4P6M2</accession>
<dbReference type="Pfam" id="PF00746">
    <property type="entry name" value="Gram_pos_anchor"/>
    <property type="match status" value="1"/>
</dbReference>
<name>A0ABQ4P6M2_9GAMM</name>
<dbReference type="Pfam" id="PF08487">
    <property type="entry name" value="VIT"/>
    <property type="match status" value="1"/>
</dbReference>
<dbReference type="PANTHER" id="PTHR45737:SF6">
    <property type="entry name" value="VON WILLEBRAND FACTOR A DOMAIN-CONTAINING PROTEIN 5A"/>
    <property type="match status" value="1"/>
</dbReference>
<keyword evidence="1" id="KW-0134">Cell wall</keyword>
<dbReference type="InterPro" id="IPR022440">
    <property type="entry name" value="CHP03788"/>
</dbReference>
<evidence type="ECO:0000313" key="10">
    <source>
        <dbReference type="Proteomes" id="UP000887104"/>
    </source>
</evidence>
<dbReference type="SMART" id="SM00609">
    <property type="entry name" value="VIT"/>
    <property type="match status" value="1"/>
</dbReference>